<accession>A0ABY3ZQZ4</accession>
<keyword evidence="7" id="KW-0997">Cell inner membrane</keyword>
<gene>
    <name evidence="9" type="ORF">DSM109990_03939</name>
</gene>
<feature type="transmembrane region" description="Helical" evidence="7">
    <location>
        <begin position="147"/>
        <end position="170"/>
    </location>
</feature>
<geneLocation type="plasmid" evidence="9 10">
    <name>pDSM109990_c</name>
</geneLocation>
<name>A0ABY3ZQZ4_9RHOB</name>
<evidence type="ECO:0000256" key="1">
    <source>
        <dbReference type="ARBA" id="ARBA00004651"/>
    </source>
</evidence>
<evidence type="ECO:0000313" key="9">
    <source>
        <dbReference type="EMBL" id="UOA17045.1"/>
    </source>
</evidence>
<keyword evidence="9" id="KW-0614">Plasmid</keyword>
<feature type="domain" description="Tripartite ATP-independent periplasmic transporters DctQ component" evidence="8">
    <location>
        <begin position="41"/>
        <end position="170"/>
    </location>
</feature>
<evidence type="ECO:0000256" key="4">
    <source>
        <dbReference type="ARBA" id="ARBA00022692"/>
    </source>
</evidence>
<reference evidence="10" key="1">
    <citation type="journal article" date="2022" name="Microorganisms">
        <title>Beyond the ABCs#Discovery of Three New Plasmid Types in Rhodobacterales (RepQ, RepY, RepW).</title>
        <authorList>
            <person name="Freese H.M."/>
            <person name="Ringel V."/>
            <person name="Overmann J."/>
            <person name="Petersen J."/>
        </authorList>
    </citation>
    <scope>NUCLEOTIDE SEQUENCE [LARGE SCALE GENOMIC DNA]</scope>
    <source>
        <strain evidence="10">DSM 109990</strain>
        <plasmid evidence="10">pDSM109990_c</plasmid>
    </source>
</reference>
<evidence type="ECO:0000313" key="10">
    <source>
        <dbReference type="Proteomes" id="UP000831019"/>
    </source>
</evidence>
<keyword evidence="3" id="KW-1003">Cell membrane</keyword>
<evidence type="ECO:0000256" key="2">
    <source>
        <dbReference type="ARBA" id="ARBA00022448"/>
    </source>
</evidence>
<protein>
    <recommendedName>
        <fullName evidence="7">TRAP transporter small permease protein</fullName>
    </recommendedName>
</protein>
<evidence type="ECO:0000256" key="5">
    <source>
        <dbReference type="ARBA" id="ARBA00022989"/>
    </source>
</evidence>
<dbReference type="InterPro" id="IPR055348">
    <property type="entry name" value="DctQ"/>
</dbReference>
<dbReference type="EMBL" id="CP085147">
    <property type="protein sequence ID" value="UOA17045.1"/>
    <property type="molecule type" value="Genomic_DNA"/>
</dbReference>
<keyword evidence="10" id="KW-1185">Reference proteome</keyword>
<keyword evidence="6 7" id="KW-0472">Membrane</keyword>
<evidence type="ECO:0000256" key="3">
    <source>
        <dbReference type="ARBA" id="ARBA00022475"/>
    </source>
</evidence>
<dbReference type="RefSeq" id="WP_243263814.1">
    <property type="nucleotide sequence ID" value="NZ_CP085147.1"/>
</dbReference>
<feature type="transmembrane region" description="Helical" evidence="7">
    <location>
        <begin position="104"/>
        <end position="127"/>
    </location>
</feature>
<comment type="similarity">
    <text evidence="7">Belongs to the TRAP transporter small permease family.</text>
</comment>
<evidence type="ECO:0000256" key="7">
    <source>
        <dbReference type="RuleBase" id="RU369079"/>
    </source>
</evidence>
<keyword evidence="2 7" id="KW-0813">Transport</keyword>
<comment type="subunit">
    <text evidence="7">The complex comprises the extracytoplasmic solute receptor protein and the two transmembrane proteins.</text>
</comment>
<comment type="function">
    <text evidence="7">Part of the tripartite ATP-independent periplasmic (TRAP) transport system.</text>
</comment>
<proteinExistence type="inferred from homology"/>
<dbReference type="Pfam" id="PF04290">
    <property type="entry name" value="DctQ"/>
    <property type="match status" value="1"/>
</dbReference>
<feature type="transmembrane region" description="Helical" evidence="7">
    <location>
        <begin position="29"/>
        <end position="51"/>
    </location>
</feature>
<sequence>MGAVNNHATPSGKDDASLPEMPLAPHERVLEALAVISIGALCLTICISILSRAAGRSIIPDEVQWVELMMIVIITGPLAVTFAKRMSIGVEVFTAWATGRALRILAVLGHVTGLGFLSFLLWAVWRLLANAWQTGEYYKGVVDIPNWIGAALFLFCLAVAWGRLALMIVLDLKTEK</sequence>
<evidence type="ECO:0000256" key="6">
    <source>
        <dbReference type="ARBA" id="ARBA00023136"/>
    </source>
</evidence>
<keyword evidence="4 7" id="KW-0812">Transmembrane</keyword>
<evidence type="ECO:0000259" key="8">
    <source>
        <dbReference type="Pfam" id="PF04290"/>
    </source>
</evidence>
<dbReference type="Proteomes" id="UP000831019">
    <property type="component" value="Plasmid pDSM109990_c"/>
</dbReference>
<comment type="subcellular location">
    <subcellularLocation>
        <location evidence="7">Cell inner membrane</location>
        <topology evidence="7">Multi-pass membrane protein</topology>
    </subcellularLocation>
    <subcellularLocation>
        <location evidence="1">Cell membrane</location>
        <topology evidence="1">Multi-pass membrane protein</topology>
    </subcellularLocation>
</comment>
<organism evidence="9 10">
    <name type="scientific">Sulfitobacter dubius</name>
    <dbReference type="NCBI Taxonomy" id="218673"/>
    <lineage>
        <taxon>Bacteria</taxon>
        <taxon>Pseudomonadati</taxon>
        <taxon>Pseudomonadota</taxon>
        <taxon>Alphaproteobacteria</taxon>
        <taxon>Rhodobacterales</taxon>
        <taxon>Roseobacteraceae</taxon>
        <taxon>Sulfitobacter</taxon>
    </lineage>
</organism>
<keyword evidence="5 7" id="KW-1133">Transmembrane helix</keyword>
<feature type="transmembrane region" description="Helical" evidence="7">
    <location>
        <begin position="63"/>
        <end position="83"/>
    </location>
</feature>